<keyword evidence="3" id="KW-1185">Reference proteome</keyword>
<name>A0AAV8SH30_9ROSI</name>
<gene>
    <name evidence="2" type="ORF">K2173_016811</name>
</gene>
<feature type="domain" description="GIR1-like zinc ribbon" evidence="1">
    <location>
        <begin position="130"/>
        <end position="158"/>
    </location>
</feature>
<dbReference type="PANTHER" id="PTHR33177">
    <property type="entry name" value="PUTATIVE-RELATED"/>
    <property type="match status" value="1"/>
</dbReference>
<protein>
    <recommendedName>
        <fullName evidence="1">GIR1-like zinc ribbon domain-containing protein</fullName>
    </recommendedName>
</protein>
<dbReference type="PANTHER" id="PTHR33177:SF27">
    <property type="entry name" value="INTEGRATOR COMPLEX SUBUNIT 6 HOMOLOG"/>
    <property type="match status" value="1"/>
</dbReference>
<dbReference type="AlphaFoldDB" id="A0AAV8SH30"/>
<dbReference type="Pfam" id="PF24747">
    <property type="entry name" value="Zn-ribbon_GIR1"/>
    <property type="match status" value="1"/>
</dbReference>
<reference evidence="2 3" key="1">
    <citation type="submission" date="2021-09" db="EMBL/GenBank/DDBJ databases">
        <title>Genomic insights and catalytic innovation underlie evolution of tropane alkaloids biosynthesis.</title>
        <authorList>
            <person name="Wang Y.-J."/>
            <person name="Tian T."/>
            <person name="Huang J.-P."/>
            <person name="Huang S.-X."/>
        </authorList>
    </citation>
    <scope>NUCLEOTIDE SEQUENCE [LARGE SCALE GENOMIC DNA]</scope>
    <source>
        <strain evidence="2">KIB-2018</strain>
        <tissue evidence="2">Leaf</tissue>
    </source>
</reference>
<dbReference type="Proteomes" id="UP001159364">
    <property type="component" value="Linkage Group LG11"/>
</dbReference>
<dbReference type="InterPro" id="IPR056440">
    <property type="entry name" value="Zn-ribbon_GIR1"/>
</dbReference>
<comment type="caution">
    <text evidence="2">The sequence shown here is derived from an EMBL/GenBank/DDBJ whole genome shotgun (WGS) entry which is preliminary data.</text>
</comment>
<evidence type="ECO:0000313" key="2">
    <source>
        <dbReference type="EMBL" id="KAJ8751567.1"/>
    </source>
</evidence>
<evidence type="ECO:0000259" key="1">
    <source>
        <dbReference type="Pfam" id="PF24747"/>
    </source>
</evidence>
<evidence type="ECO:0000313" key="3">
    <source>
        <dbReference type="Proteomes" id="UP001159364"/>
    </source>
</evidence>
<proteinExistence type="predicted"/>
<dbReference type="InterPro" id="IPR055281">
    <property type="entry name" value="GIR1-2/SIED1"/>
</dbReference>
<dbReference type="EMBL" id="JAIWQS010000011">
    <property type="protein sequence ID" value="KAJ8751567.1"/>
    <property type="molecule type" value="Genomic_DNA"/>
</dbReference>
<sequence length="176" mass="19610">MVANVSSVANNGNSEILVTNDLLGELSKFVVHNDLQAIPLPHLKLKKHNTYNHHVIMRTSQLQKIDLSYLDNVSAHSFLEEISLDLKLQGPSTYSLSHLQSVCTLDKVKSALKKQYEQAQVSEMDDRRTMFAAGCPGFCMYVFALKNNPKCPRCSTTIPSPSLLAKKPRLDLNAII</sequence>
<organism evidence="2 3">
    <name type="scientific">Erythroxylum novogranatense</name>
    <dbReference type="NCBI Taxonomy" id="1862640"/>
    <lineage>
        <taxon>Eukaryota</taxon>
        <taxon>Viridiplantae</taxon>
        <taxon>Streptophyta</taxon>
        <taxon>Embryophyta</taxon>
        <taxon>Tracheophyta</taxon>
        <taxon>Spermatophyta</taxon>
        <taxon>Magnoliopsida</taxon>
        <taxon>eudicotyledons</taxon>
        <taxon>Gunneridae</taxon>
        <taxon>Pentapetalae</taxon>
        <taxon>rosids</taxon>
        <taxon>fabids</taxon>
        <taxon>Malpighiales</taxon>
        <taxon>Erythroxylaceae</taxon>
        <taxon>Erythroxylum</taxon>
    </lineage>
</organism>
<accession>A0AAV8SH30</accession>